<sequence length="57" mass="6793">MASHHDGWELWVADEKLKDELGSQISQQQQQHRQPQPHHHQQHHQQQLQTGNLEIQC</sequence>
<organism evidence="2 3">
    <name type="scientific">Phakopsora pachyrhizi</name>
    <name type="common">Asian soybean rust disease fungus</name>
    <dbReference type="NCBI Taxonomy" id="170000"/>
    <lineage>
        <taxon>Eukaryota</taxon>
        <taxon>Fungi</taxon>
        <taxon>Dikarya</taxon>
        <taxon>Basidiomycota</taxon>
        <taxon>Pucciniomycotina</taxon>
        <taxon>Pucciniomycetes</taxon>
        <taxon>Pucciniales</taxon>
        <taxon>Phakopsoraceae</taxon>
        <taxon>Phakopsora</taxon>
    </lineage>
</organism>
<name>A0AAV0AES9_PHAPC</name>
<feature type="region of interest" description="Disordered" evidence="1">
    <location>
        <begin position="19"/>
        <end position="57"/>
    </location>
</feature>
<evidence type="ECO:0000313" key="2">
    <source>
        <dbReference type="EMBL" id="CAH7666078.1"/>
    </source>
</evidence>
<evidence type="ECO:0000313" key="3">
    <source>
        <dbReference type="Proteomes" id="UP001153365"/>
    </source>
</evidence>
<reference evidence="2" key="1">
    <citation type="submission" date="2022-06" db="EMBL/GenBank/DDBJ databases">
        <authorList>
            <consortium name="SYNGENTA / RWTH Aachen University"/>
        </authorList>
    </citation>
    <scope>NUCLEOTIDE SEQUENCE</scope>
</reference>
<protein>
    <submittedName>
        <fullName evidence="2">Uncharacterized protein</fullName>
    </submittedName>
</protein>
<accession>A0AAV0AES9</accession>
<dbReference type="EMBL" id="CALTRL010000040">
    <property type="protein sequence ID" value="CAH7666078.1"/>
    <property type="molecule type" value="Genomic_DNA"/>
</dbReference>
<proteinExistence type="predicted"/>
<gene>
    <name evidence="2" type="ORF">PPACK8108_LOCUS399</name>
</gene>
<dbReference type="AlphaFoldDB" id="A0AAV0AES9"/>
<evidence type="ECO:0000256" key="1">
    <source>
        <dbReference type="SAM" id="MobiDB-lite"/>
    </source>
</evidence>
<dbReference type="Proteomes" id="UP001153365">
    <property type="component" value="Unassembled WGS sequence"/>
</dbReference>
<comment type="caution">
    <text evidence="2">The sequence shown here is derived from an EMBL/GenBank/DDBJ whole genome shotgun (WGS) entry which is preliminary data.</text>
</comment>
<keyword evidence="3" id="KW-1185">Reference proteome</keyword>